<accession>A0A165DS65</accession>
<dbReference type="InParanoid" id="A0A165DS65"/>
<evidence type="ECO:0000313" key="1">
    <source>
        <dbReference type="EMBL" id="KZT53433.1"/>
    </source>
</evidence>
<name>A0A165DS65_9BASI</name>
<proteinExistence type="predicted"/>
<gene>
    <name evidence="1" type="ORF">CALCODRAFT_511419</name>
</gene>
<reference evidence="1 2" key="1">
    <citation type="journal article" date="2016" name="Mol. Biol. Evol.">
        <title>Comparative Genomics of Early-Diverging Mushroom-Forming Fungi Provides Insights into the Origins of Lignocellulose Decay Capabilities.</title>
        <authorList>
            <person name="Nagy L.G."/>
            <person name="Riley R."/>
            <person name="Tritt A."/>
            <person name="Adam C."/>
            <person name="Daum C."/>
            <person name="Floudas D."/>
            <person name="Sun H."/>
            <person name="Yadav J.S."/>
            <person name="Pangilinan J."/>
            <person name="Larsson K.H."/>
            <person name="Matsuura K."/>
            <person name="Barry K."/>
            <person name="Labutti K."/>
            <person name="Kuo R."/>
            <person name="Ohm R.A."/>
            <person name="Bhattacharya S.S."/>
            <person name="Shirouzu T."/>
            <person name="Yoshinaga Y."/>
            <person name="Martin F.M."/>
            <person name="Grigoriev I.V."/>
            <person name="Hibbett D.S."/>
        </authorList>
    </citation>
    <scope>NUCLEOTIDE SEQUENCE [LARGE SCALE GENOMIC DNA]</scope>
    <source>
        <strain evidence="1 2">HHB12733</strain>
    </source>
</reference>
<dbReference type="AlphaFoldDB" id="A0A165DS65"/>
<dbReference type="Proteomes" id="UP000076842">
    <property type="component" value="Unassembled WGS sequence"/>
</dbReference>
<sequence length="192" mass="21313">MSGIPTDSQLQAHFLDRLHRRWSGRQAQVLMPAELTDTLDKLKEGIMSAIDQIHWAFDLLAAHNGVAPRSTLDVLLDYFFHLDAPGDIVSRTQCYVQHMNNFLSVFMKWEQQLRLEAGTVKPATRNKDGFDKLMDMAMNLYGEGGGQIALGNVYMDFNHNGIPKFCKSSVAASGAKDTNTVMLKKIAAVSGP</sequence>
<evidence type="ECO:0000313" key="2">
    <source>
        <dbReference type="Proteomes" id="UP000076842"/>
    </source>
</evidence>
<dbReference type="EMBL" id="KV424037">
    <property type="protein sequence ID" value="KZT53433.1"/>
    <property type="molecule type" value="Genomic_DNA"/>
</dbReference>
<protein>
    <submittedName>
        <fullName evidence="1">Uncharacterized protein</fullName>
    </submittedName>
</protein>
<organism evidence="1 2">
    <name type="scientific">Calocera cornea HHB12733</name>
    <dbReference type="NCBI Taxonomy" id="1353952"/>
    <lineage>
        <taxon>Eukaryota</taxon>
        <taxon>Fungi</taxon>
        <taxon>Dikarya</taxon>
        <taxon>Basidiomycota</taxon>
        <taxon>Agaricomycotina</taxon>
        <taxon>Dacrymycetes</taxon>
        <taxon>Dacrymycetales</taxon>
        <taxon>Dacrymycetaceae</taxon>
        <taxon>Calocera</taxon>
    </lineage>
</organism>
<keyword evidence="2" id="KW-1185">Reference proteome</keyword>